<dbReference type="Proteomes" id="UP000265520">
    <property type="component" value="Unassembled WGS sequence"/>
</dbReference>
<feature type="non-terminal residue" evidence="1">
    <location>
        <position position="40"/>
    </location>
</feature>
<dbReference type="InterPro" id="IPR029048">
    <property type="entry name" value="HSP70_C_sf"/>
</dbReference>
<dbReference type="AlphaFoldDB" id="A0A392UQB5"/>
<protein>
    <submittedName>
        <fullName evidence="1">Heat-shock protein</fullName>
    </submittedName>
</protein>
<name>A0A392UQB5_9FABA</name>
<keyword evidence="2" id="KW-1185">Reference proteome</keyword>
<dbReference type="EMBL" id="LXQA010887823">
    <property type="protein sequence ID" value="MCI75642.1"/>
    <property type="molecule type" value="Genomic_DNA"/>
</dbReference>
<evidence type="ECO:0000313" key="2">
    <source>
        <dbReference type="Proteomes" id="UP000265520"/>
    </source>
</evidence>
<sequence length="40" mass="4813">MIQEAEHFKAEDMKHVKKVRAVNALDDYLYDMKKVMKDEN</sequence>
<accession>A0A392UQB5</accession>
<reference evidence="1 2" key="1">
    <citation type="journal article" date="2018" name="Front. Plant Sci.">
        <title>Red Clover (Trifolium pratense) and Zigzag Clover (T. medium) - A Picture of Genomic Similarities and Differences.</title>
        <authorList>
            <person name="Dluhosova J."/>
            <person name="Istvanek J."/>
            <person name="Nedelnik J."/>
            <person name="Repkova J."/>
        </authorList>
    </citation>
    <scope>NUCLEOTIDE SEQUENCE [LARGE SCALE GENOMIC DNA]</scope>
    <source>
        <strain evidence="2">cv. 10/8</strain>
        <tissue evidence="1">Leaf</tissue>
    </source>
</reference>
<organism evidence="1 2">
    <name type="scientific">Trifolium medium</name>
    <dbReference type="NCBI Taxonomy" id="97028"/>
    <lineage>
        <taxon>Eukaryota</taxon>
        <taxon>Viridiplantae</taxon>
        <taxon>Streptophyta</taxon>
        <taxon>Embryophyta</taxon>
        <taxon>Tracheophyta</taxon>
        <taxon>Spermatophyta</taxon>
        <taxon>Magnoliopsida</taxon>
        <taxon>eudicotyledons</taxon>
        <taxon>Gunneridae</taxon>
        <taxon>Pentapetalae</taxon>
        <taxon>rosids</taxon>
        <taxon>fabids</taxon>
        <taxon>Fabales</taxon>
        <taxon>Fabaceae</taxon>
        <taxon>Papilionoideae</taxon>
        <taxon>50 kb inversion clade</taxon>
        <taxon>NPAAA clade</taxon>
        <taxon>Hologalegina</taxon>
        <taxon>IRL clade</taxon>
        <taxon>Trifolieae</taxon>
        <taxon>Trifolium</taxon>
    </lineage>
</organism>
<dbReference type="Gene3D" id="1.20.1270.10">
    <property type="match status" value="1"/>
</dbReference>
<comment type="caution">
    <text evidence="1">The sequence shown here is derived from an EMBL/GenBank/DDBJ whole genome shotgun (WGS) entry which is preliminary data.</text>
</comment>
<proteinExistence type="predicted"/>
<evidence type="ECO:0000313" key="1">
    <source>
        <dbReference type="EMBL" id="MCI75642.1"/>
    </source>
</evidence>